<dbReference type="EMBL" id="JADIMI010000014">
    <property type="protein sequence ID" value="MBO8451556.1"/>
    <property type="molecule type" value="Genomic_DNA"/>
</dbReference>
<dbReference type="Pfam" id="PF00593">
    <property type="entry name" value="TonB_dep_Rec_b-barrel"/>
    <property type="match status" value="1"/>
</dbReference>
<dbReference type="InterPro" id="IPR037066">
    <property type="entry name" value="Plug_dom_sf"/>
</dbReference>
<keyword evidence="3 8" id="KW-1134">Transmembrane beta strand</keyword>
<evidence type="ECO:0000256" key="5">
    <source>
        <dbReference type="ARBA" id="ARBA00023077"/>
    </source>
</evidence>
<keyword evidence="10" id="KW-0732">Signal</keyword>
<keyword evidence="6 8" id="KW-0472">Membrane</keyword>
<feature type="chain" id="PRO_5039134132" evidence="10">
    <location>
        <begin position="25"/>
        <end position="1058"/>
    </location>
</feature>
<reference evidence="13" key="1">
    <citation type="submission" date="2020-10" db="EMBL/GenBank/DDBJ databases">
        <authorList>
            <person name="Gilroy R."/>
        </authorList>
    </citation>
    <scope>NUCLEOTIDE SEQUENCE</scope>
    <source>
        <strain evidence="13">B1-20833</strain>
    </source>
</reference>
<dbReference type="Proteomes" id="UP000823661">
    <property type="component" value="Unassembled WGS sequence"/>
</dbReference>
<accession>A0A9D9ERR1</accession>
<reference evidence="13" key="2">
    <citation type="journal article" date="2021" name="PeerJ">
        <title>Extensive microbial diversity within the chicken gut microbiome revealed by metagenomics and culture.</title>
        <authorList>
            <person name="Gilroy R."/>
            <person name="Ravi A."/>
            <person name="Getino M."/>
            <person name="Pursley I."/>
            <person name="Horton D.L."/>
            <person name="Alikhan N.F."/>
            <person name="Baker D."/>
            <person name="Gharbi K."/>
            <person name="Hall N."/>
            <person name="Watson M."/>
            <person name="Adriaenssens E.M."/>
            <person name="Foster-Nyarko E."/>
            <person name="Jarju S."/>
            <person name="Secka A."/>
            <person name="Antonio M."/>
            <person name="Oren A."/>
            <person name="Chaudhuri R.R."/>
            <person name="La Ragione R."/>
            <person name="Hildebrand F."/>
            <person name="Pallen M.J."/>
        </authorList>
    </citation>
    <scope>NUCLEOTIDE SEQUENCE</scope>
    <source>
        <strain evidence="13">B1-20833</strain>
    </source>
</reference>
<organism evidence="13 14">
    <name type="scientific">Candidatus Cryptobacteroides intestinavium</name>
    <dbReference type="NCBI Taxonomy" id="2840766"/>
    <lineage>
        <taxon>Bacteria</taxon>
        <taxon>Pseudomonadati</taxon>
        <taxon>Bacteroidota</taxon>
        <taxon>Bacteroidia</taxon>
        <taxon>Bacteroidales</taxon>
        <taxon>Candidatus Cryptobacteroides</taxon>
    </lineage>
</organism>
<gene>
    <name evidence="13" type="ORF">IAC06_01560</name>
</gene>
<keyword evidence="7 8" id="KW-0998">Cell outer membrane</keyword>
<dbReference type="NCBIfam" id="TIGR04056">
    <property type="entry name" value="OMP_RagA_SusC"/>
    <property type="match status" value="1"/>
</dbReference>
<dbReference type="Gene3D" id="2.170.130.10">
    <property type="entry name" value="TonB-dependent receptor, plug domain"/>
    <property type="match status" value="1"/>
</dbReference>
<evidence type="ECO:0000256" key="7">
    <source>
        <dbReference type="ARBA" id="ARBA00023237"/>
    </source>
</evidence>
<sequence length="1058" mass="118505">MMYKLTVLLTTLALCAASLLEASAQNIEVKGRVTDTSGEPLIAVTVYESGNTSNGTVTDMDGNYTISVPQNATLIFSCLGFEEIQEAVAKRGLINVSMAEEQLSIDAAEVVSVGYGSVTRRDLTGSISKVDMGEVMKTPVTNFDQALTGRVAGVVVTTSDGSLGAEANIVIRGNNSLTQSSAPLYVIDGFPSESSMALALNSADIESIDILKDASATAIYGARGANGVIVITTKQGVEGKPKVNFSASWTGNKIANKVELMDAYEFVDFQSDRYDVFGGTNIYLEHNDQYYDLEDYRNVNTYDWQDRIYRPAFVQNYNISLSGGSKEAGNRYVASFSVLDQDGIIVNSNFQRYQGKINFSQNIGKKIKADINVNYSRSVTSGTNPTSAQQSSRASGWLMYSVWGYRPVKPVWDTGSDDEFLNSPFDEEASDASDFRFNPALSVRNEYRKTIQDYLNAQLGLTYTIIPDLVLKVTGTYTYQNRCREEFNGTMTYTGNERSPSGAGINGGIYWTNWVTWLNENTLTWTKHIRRTHHLTLLGGLTFQGQTNDYKGSRSTNMTTESMGLNGMHTGNYQTVTPWEYNWRMMSGLFRLQYNYRYKYYLTASFRADGSSKFPKDNQWGYFPSASLAWNFNREELLKNSSWLKNGKLRLSWGMTGNNRTTTPWDFYAQIVTKPGDPDSNDYVFGGEIVPGYYPGNMANPNLRWETTEQYDVGIDLSFFEGDRIKITADWYLKNTYDLLLQATMPSSTGYESAMMNVGSMRNSGWEFSLETVNINTKNFQWTTSFNIAFNRNKVTALTNGQQSLLSAVNWDQRFNTQYPYITQVGKPSGMMYGYIYEGTYKADEFDGNYLKDGVPYVSTYNRSDIRPGDPKYRDVNGDGIIDDNDRTIIGCGQPIHTGGFGNSFYFHGFDVNIFFSWSYGNDILNANRLIFENGSISSLNQFASYVDRFDINDNPDSDIPRIGANGTFLYSSRVVEDGSFLRLRNVSVGYTLPRRALRRLHLDTMRIYLSADNIWTWTGYTGPDPEVSTRNSVLTPGFDWSAYPRAFGLTGGISFTF</sequence>
<evidence type="ECO:0000256" key="1">
    <source>
        <dbReference type="ARBA" id="ARBA00004571"/>
    </source>
</evidence>
<dbReference type="Pfam" id="PF13715">
    <property type="entry name" value="CarbopepD_reg_2"/>
    <property type="match status" value="1"/>
</dbReference>
<dbReference type="InterPro" id="IPR023996">
    <property type="entry name" value="TonB-dep_OMP_SusC/RagA"/>
</dbReference>
<dbReference type="PROSITE" id="PS52016">
    <property type="entry name" value="TONB_DEPENDENT_REC_3"/>
    <property type="match status" value="1"/>
</dbReference>
<dbReference type="InterPro" id="IPR008969">
    <property type="entry name" value="CarboxyPept-like_regulatory"/>
</dbReference>
<evidence type="ECO:0000256" key="10">
    <source>
        <dbReference type="SAM" id="SignalP"/>
    </source>
</evidence>
<dbReference type="AlphaFoldDB" id="A0A9D9ERR1"/>
<comment type="caution">
    <text evidence="13">The sequence shown here is derived from an EMBL/GenBank/DDBJ whole genome shotgun (WGS) entry which is preliminary data.</text>
</comment>
<evidence type="ECO:0000313" key="14">
    <source>
        <dbReference type="Proteomes" id="UP000823661"/>
    </source>
</evidence>
<evidence type="ECO:0000313" key="13">
    <source>
        <dbReference type="EMBL" id="MBO8451556.1"/>
    </source>
</evidence>
<evidence type="ECO:0000256" key="8">
    <source>
        <dbReference type="PROSITE-ProRule" id="PRU01360"/>
    </source>
</evidence>
<dbReference type="InterPro" id="IPR023997">
    <property type="entry name" value="TonB-dep_OMP_SusC/RagA_CS"/>
</dbReference>
<dbReference type="InterPro" id="IPR000531">
    <property type="entry name" value="Beta-barrel_TonB"/>
</dbReference>
<feature type="signal peptide" evidence="10">
    <location>
        <begin position="1"/>
        <end position="24"/>
    </location>
</feature>
<keyword evidence="13" id="KW-0675">Receptor</keyword>
<name>A0A9D9ERR1_9BACT</name>
<evidence type="ECO:0000256" key="6">
    <source>
        <dbReference type="ARBA" id="ARBA00023136"/>
    </source>
</evidence>
<evidence type="ECO:0000259" key="11">
    <source>
        <dbReference type="Pfam" id="PF00593"/>
    </source>
</evidence>
<dbReference type="SUPFAM" id="SSF56935">
    <property type="entry name" value="Porins"/>
    <property type="match status" value="1"/>
</dbReference>
<proteinExistence type="inferred from homology"/>
<dbReference type="InterPro" id="IPR012910">
    <property type="entry name" value="Plug_dom"/>
</dbReference>
<comment type="similarity">
    <text evidence="8 9">Belongs to the TonB-dependent receptor family.</text>
</comment>
<keyword evidence="5 9" id="KW-0798">TonB box</keyword>
<feature type="domain" description="TonB-dependent receptor-like beta-barrel" evidence="11">
    <location>
        <begin position="412"/>
        <end position="866"/>
    </location>
</feature>
<dbReference type="Gene3D" id="2.40.170.20">
    <property type="entry name" value="TonB-dependent receptor, beta-barrel domain"/>
    <property type="match status" value="1"/>
</dbReference>
<evidence type="ECO:0000256" key="3">
    <source>
        <dbReference type="ARBA" id="ARBA00022452"/>
    </source>
</evidence>
<evidence type="ECO:0000256" key="9">
    <source>
        <dbReference type="RuleBase" id="RU003357"/>
    </source>
</evidence>
<dbReference type="NCBIfam" id="TIGR04057">
    <property type="entry name" value="SusC_RagA_signa"/>
    <property type="match status" value="1"/>
</dbReference>
<dbReference type="InterPro" id="IPR039426">
    <property type="entry name" value="TonB-dep_rcpt-like"/>
</dbReference>
<dbReference type="InterPro" id="IPR036942">
    <property type="entry name" value="Beta-barrel_TonB_sf"/>
</dbReference>
<protein>
    <submittedName>
        <fullName evidence="13">TonB-dependent receptor</fullName>
    </submittedName>
</protein>
<keyword evidence="2 8" id="KW-0813">Transport</keyword>
<dbReference type="Gene3D" id="2.60.40.1120">
    <property type="entry name" value="Carboxypeptidase-like, regulatory domain"/>
    <property type="match status" value="1"/>
</dbReference>
<comment type="subcellular location">
    <subcellularLocation>
        <location evidence="1 8">Cell outer membrane</location>
        <topology evidence="1 8">Multi-pass membrane protein</topology>
    </subcellularLocation>
</comment>
<evidence type="ECO:0000256" key="2">
    <source>
        <dbReference type="ARBA" id="ARBA00022448"/>
    </source>
</evidence>
<dbReference type="GO" id="GO:0009279">
    <property type="term" value="C:cell outer membrane"/>
    <property type="evidence" value="ECO:0007669"/>
    <property type="project" value="UniProtKB-SubCell"/>
</dbReference>
<evidence type="ECO:0000256" key="4">
    <source>
        <dbReference type="ARBA" id="ARBA00022692"/>
    </source>
</evidence>
<feature type="domain" description="TonB-dependent receptor plug" evidence="12">
    <location>
        <begin position="120"/>
        <end position="228"/>
    </location>
</feature>
<dbReference type="Pfam" id="PF07715">
    <property type="entry name" value="Plug"/>
    <property type="match status" value="1"/>
</dbReference>
<dbReference type="SUPFAM" id="SSF49464">
    <property type="entry name" value="Carboxypeptidase regulatory domain-like"/>
    <property type="match status" value="1"/>
</dbReference>
<keyword evidence="4 8" id="KW-0812">Transmembrane</keyword>
<evidence type="ECO:0000259" key="12">
    <source>
        <dbReference type="Pfam" id="PF07715"/>
    </source>
</evidence>